<evidence type="ECO:0000313" key="3">
    <source>
        <dbReference type="Proteomes" id="UP000060071"/>
    </source>
</evidence>
<sequence length="105" mass="11130">MRISPPGTTSPALAPASTQRFARVMRSPRVKRSPACISMLWYVAPSAPRRRIISSATSLAVTPDRRSPVKVTFTLSGTFSQVLPLAAARAMSVAPMPLPNAATAP</sequence>
<dbReference type="EMBL" id="CP013910">
    <property type="protein sequence ID" value="ALW88794.1"/>
    <property type="molecule type" value="Genomic_DNA"/>
</dbReference>
<evidence type="ECO:0000256" key="1">
    <source>
        <dbReference type="SAM" id="MobiDB-lite"/>
    </source>
</evidence>
<feature type="region of interest" description="Disordered" evidence="1">
    <location>
        <begin position="1"/>
        <end position="20"/>
    </location>
</feature>
<name>A0ABM5X5H7_9DEIO</name>
<organism evidence="2 3">
    <name type="scientific">Deinococcus actinosclerus</name>
    <dbReference type="NCBI Taxonomy" id="1768108"/>
    <lineage>
        <taxon>Bacteria</taxon>
        <taxon>Thermotogati</taxon>
        <taxon>Deinococcota</taxon>
        <taxon>Deinococci</taxon>
        <taxon>Deinococcales</taxon>
        <taxon>Deinococcaceae</taxon>
        <taxon>Deinococcus</taxon>
    </lineage>
</organism>
<accession>A0ABM5X5H7</accession>
<protein>
    <submittedName>
        <fullName evidence="2">Uncharacterized protein</fullName>
    </submittedName>
</protein>
<keyword evidence="3" id="KW-1185">Reference proteome</keyword>
<evidence type="ECO:0000313" key="2">
    <source>
        <dbReference type="EMBL" id="ALW88794.1"/>
    </source>
</evidence>
<proteinExistence type="predicted"/>
<reference evidence="2 3" key="1">
    <citation type="submission" date="2015-12" db="EMBL/GenBank/DDBJ databases">
        <authorList>
            <person name="Kim M.K."/>
            <person name="Srinivasan S."/>
            <person name="Lee J.-J."/>
            <person name="Kim K."/>
        </authorList>
    </citation>
    <scope>NUCLEOTIDE SEQUENCE [LARGE SCALE GENOMIC DNA]</scope>
    <source>
        <strain evidence="2 3">BM2</strain>
    </source>
</reference>
<dbReference type="Proteomes" id="UP000060071">
    <property type="component" value="Chromosome"/>
</dbReference>
<gene>
    <name evidence="2" type="ORF">AUC44_07720</name>
</gene>